<evidence type="ECO:0000313" key="13">
    <source>
        <dbReference type="Proteomes" id="UP001206925"/>
    </source>
</evidence>
<dbReference type="InterPro" id="IPR000315">
    <property type="entry name" value="Znf_B-box"/>
</dbReference>
<dbReference type="PROSITE" id="PS51017">
    <property type="entry name" value="CCT"/>
    <property type="match status" value="1"/>
</dbReference>
<evidence type="ECO:0000256" key="7">
    <source>
        <dbReference type="PROSITE-ProRule" id="PRU00024"/>
    </source>
</evidence>
<keyword evidence="3" id="KW-0479">Metal-binding</keyword>
<keyword evidence="4 7" id="KW-0863">Zinc-finger</keyword>
<dbReference type="GO" id="GO:0008270">
    <property type="term" value="F:zinc ion binding"/>
    <property type="evidence" value="ECO:0007669"/>
    <property type="project" value="UniProtKB-KW"/>
</dbReference>
<comment type="subcellular location">
    <subcellularLocation>
        <location evidence="1 8">Nucleus</location>
    </subcellularLocation>
</comment>
<keyword evidence="6 8" id="KW-0539">Nucleus</keyword>
<evidence type="ECO:0000256" key="2">
    <source>
        <dbReference type="ARBA" id="ARBA00010024"/>
    </source>
</evidence>
<dbReference type="CDD" id="cd19821">
    <property type="entry name" value="Bbox1_BBX-like"/>
    <property type="match status" value="1"/>
</dbReference>
<evidence type="ECO:0000256" key="3">
    <source>
        <dbReference type="ARBA" id="ARBA00022723"/>
    </source>
</evidence>
<dbReference type="PANTHER" id="PTHR31874:SF1">
    <property type="entry name" value="ZINC FINGER PROTEIN CONSTANS-LIKE 6"/>
    <property type="match status" value="1"/>
</dbReference>
<evidence type="ECO:0000256" key="4">
    <source>
        <dbReference type="ARBA" id="ARBA00022771"/>
    </source>
</evidence>
<gene>
    <name evidence="12" type="ORF">M8C21_011041</name>
</gene>
<evidence type="ECO:0000256" key="9">
    <source>
        <dbReference type="SAM" id="MobiDB-lite"/>
    </source>
</evidence>
<evidence type="ECO:0000256" key="8">
    <source>
        <dbReference type="PROSITE-ProRule" id="PRU00357"/>
    </source>
</evidence>
<keyword evidence="13" id="KW-1185">Reference proteome</keyword>
<feature type="region of interest" description="Disordered" evidence="9">
    <location>
        <begin position="424"/>
        <end position="443"/>
    </location>
</feature>
<accession>A0AAD5GKX1</accession>
<dbReference type="PROSITE" id="PS50119">
    <property type="entry name" value="ZF_BBOX"/>
    <property type="match status" value="1"/>
</dbReference>
<feature type="domain" description="B box-type" evidence="10">
    <location>
        <begin position="15"/>
        <end position="62"/>
    </location>
</feature>
<evidence type="ECO:0000256" key="6">
    <source>
        <dbReference type="ARBA" id="ARBA00023242"/>
    </source>
</evidence>
<feature type="compositionally biased region" description="Basic residues" evidence="9">
    <location>
        <begin position="85"/>
        <end position="105"/>
    </location>
</feature>
<dbReference type="InterPro" id="IPR052453">
    <property type="entry name" value="CONSTANS-like_ZF"/>
</dbReference>
<dbReference type="PANTHER" id="PTHR31874">
    <property type="entry name" value="CCT MOTIF FAMILY PROTEIN, EXPRESSED"/>
    <property type="match status" value="1"/>
</dbReference>
<dbReference type="GO" id="GO:0005634">
    <property type="term" value="C:nucleus"/>
    <property type="evidence" value="ECO:0007669"/>
    <property type="project" value="UniProtKB-SubCell"/>
</dbReference>
<dbReference type="Proteomes" id="UP001206925">
    <property type="component" value="Unassembled WGS sequence"/>
</dbReference>
<dbReference type="AlphaFoldDB" id="A0AAD5GKX1"/>
<evidence type="ECO:0000256" key="5">
    <source>
        <dbReference type="ARBA" id="ARBA00022833"/>
    </source>
</evidence>
<sequence>MVSSDTKVAKVVGGKTARACDNCIRKCARWYCAADDAFLCQLCDGLVHAANPLARRHERLRLKIASLKLLSLDKATPRPTWHQGFTKKPRTPRGGNHHKHASRKTSKSEESGVSFNPIHIVPEIGSDDTTTLACKEQLLYQVPVFDLFAEELCLSGNSNEAVTPVNQPEVTLSPPVDPDHHQGSKLTFDLNSLNGLVLPSDVELAEFAADVENLLGKGFDEEVFAMEGLGLMDCKEKDDSGKSMERVKVEEEDDEEMQYEMEMMREPFDLSFDYDSSLWEEKDEKVVVVKEDEDDVNVVDVNVGKYDGDNNNKKKIILKLDFDGIIAAWDEKRSPWTNGGRPELDPDDCWPECMGGCGIMHHNHHLHPHHHPYGDMGMMTGNPAILDGGREARVSRYREKRRTRLFSKKIRYEVRKLNAEKRPRMKGRFVKRSSSSGFPLLSK</sequence>
<dbReference type="InterPro" id="IPR010402">
    <property type="entry name" value="CCT_domain"/>
</dbReference>
<dbReference type="GO" id="GO:0006355">
    <property type="term" value="P:regulation of DNA-templated transcription"/>
    <property type="evidence" value="ECO:0007669"/>
    <property type="project" value="TreeGrafter"/>
</dbReference>
<evidence type="ECO:0000256" key="1">
    <source>
        <dbReference type="ARBA" id="ARBA00004123"/>
    </source>
</evidence>
<dbReference type="InterPro" id="IPR049808">
    <property type="entry name" value="CONSTANS-like_Bbox1"/>
</dbReference>
<evidence type="ECO:0000259" key="11">
    <source>
        <dbReference type="PROSITE" id="PS51017"/>
    </source>
</evidence>
<dbReference type="EMBL" id="JAMZMK010006899">
    <property type="protein sequence ID" value="KAI7746740.1"/>
    <property type="molecule type" value="Genomic_DNA"/>
</dbReference>
<evidence type="ECO:0000259" key="10">
    <source>
        <dbReference type="PROSITE" id="PS50119"/>
    </source>
</evidence>
<protein>
    <submittedName>
        <fullName evidence="12">Uncharacterized protein</fullName>
    </submittedName>
</protein>
<name>A0AAD5GKX1_AMBAR</name>
<keyword evidence="5" id="KW-0862">Zinc</keyword>
<organism evidence="12 13">
    <name type="scientific">Ambrosia artemisiifolia</name>
    <name type="common">Common ragweed</name>
    <dbReference type="NCBI Taxonomy" id="4212"/>
    <lineage>
        <taxon>Eukaryota</taxon>
        <taxon>Viridiplantae</taxon>
        <taxon>Streptophyta</taxon>
        <taxon>Embryophyta</taxon>
        <taxon>Tracheophyta</taxon>
        <taxon>Spermatophyta</taxon>
        <taxon>Magnoliopsida</taxon>
        <taxon>eudicotyledons</taxon>
        <taxon>Gunneridae</taxon>
        <taxon>Pentapetalae</taxon>
        <taxon>asterids</taxon>
        <taxon>campanulids</taxon>
        <taxon>Asterales</taxon>
        <taxon>Asteraceae</taxon>
        <taxon>Asteroideae</taxon>
        <taxon>Heliantheae alliance</taxon>
        <taxon>Heliantheae</taxon>
        <taxon>Ambrosia</taxon>
    </lineage>
</organism>
<proteinExistence type="inferred from homology"/>
<feature type="region of interest" description="Disordered" evidence="9">
    <location>
        <begin position="78"/>
        <end position="112"/>
    </location>
</feature>
<evidence type="ECO:0000313" key="12">
    <source>
        <dbReference type="EMBL" id="KAI7746740.1"/>
    </source>
</evidence>
<reference evidence="12" key="1">
    <citation type="submission" date="2022-06" db="EMBL/GenBank/DDBJ databases">
        <title>Uncovering the hologenomic basis of an extraordinary plant invasion.</title>
        <authorList>
            <person name="Bieker V.C."/>
            <person name="Martin M.D."/>
            <person name="Gilbert T."/>
            <person name="Hodgins K."/>
            <person name="Battlay P."/>
            <person name="Petersen B."/>
            <person name="Wilson J."/>
        </authorList>
    </citation>
    <scope>NUCLEOTIDE SEQUENCE</scope>
    <source>
        <strain evidence="12">AA19_3_7</strain>
        <tissue evidence="12">Leaf</tissue>
    </source>
</reference>
<feature type="domain" description="CCT" evidence="11">
    <location>
        <begin position="390"/>
        <end position="432"/>
    </location>
</feature>
<comment type="similarity">
    <text evidence="2">Belongs to the CONSTANS family.</text>
</comment>
<dbReference type="Pfam" id="PF06203">
    <property type="entry name" value="CCT"/>
    <property type="match status" value="1"/>
</dbReference>
<dbReference type="SMART" id="SM00336">
    <property type="entry name" value="BBOX"/>
    <property type="match status" value="1"/>
</dbReference>
<comment type="caution">
    <text evidence="12">The sequence shown here is derived from an EMBL/GenBank/DDBJ whole genome shotgun (WGS) entry which is preliminary data.</text>
</comment>